<dbReference type="EMBL" id="CAJOBC010001111">
    <property type="protein sequence ID" value="CAF3656329.1"/>
    <property type="molecule type" value="Genomic_DNA"/>
</dbReference>
<keyword evidence="6 9" id="KW-0472">Membrane</keyword>
<feature type="transmembrane region" description="Helical" evidence="9">
    <location>
        <begin position="265"/>
        <end position="283"/>
    </location>
</feature>
<keyword evidence="4 9" id="KW-1133">Transmembrane helix</keyword>
<keyword evidence="2" id="KW-1003">Cell membrane</keyword>
<evidence type="ECO:0000313" key="12">
    <source>
        <dbReference type="EMBL" id="CAF3656329.1"/>
    </source>
</evidence>
<keyword evidence="7" id="KW-0675">Receptor</keyword>
<gene>
    <name evidence="11" type="ORF">GPM918_LOCUS6991</name>
    <name evidence="12" type="ORF">SRO942_LOCUS6991</name>
</gene>
<feature type="transmembrane region" description="Helical" evidence="9">
    <location>
        <begin position="91"/>
        <end position="113"/>
    </location>
</feature>
<dbReference type="CDD" id="cd00637">
    <property type="entry name" value="7tm_classA_rhodopsin-like"/>
    <property type="match status" value="1"/>
</dbReference>
<reference evidence="11" key="1">
    <citation type="submission" date="2021-02" db="EMBL/GenBank/DDBJ databases">
        <authorList>
            <person name="Nowell W R."/>
        </authorList>
    </citation>
    <scope>NUCLEOTIDE SEQUENCE</scope>
</reference>
<evidence type="ECO:0000256" key="1">
    <source>
        <dbReference type="ARBA" id="ARBA00004651"/>
    </source>
</evidence>
<protein>
    <recommendedName>
        <fullName evidence="10">G-protein coupled receptors family 1 profile domain-containing protein</fullName>
    </recommendedName>
</protein>
<keyword evidence="3 9" id="KW-0812">Transmembrane</keyword>
<evidence type="ECO:0000256" key="5">
    <source>
        <dbReference type="ARBA" id="ARBA00023040"/>
    </source>
</evidence>
<dbReference type="Proteomes" id="UP000681722">
    <property type="component" value="Unassembled WGS sequence"/>
</dbReference>
<dbReference type="EMBL" id="CAJNOQ010001111">
    <property type="protein sequence ID" value="CAF0868865.1"/>
    <property type="molecule type" value="Genomic_DNA"/>
</dbReference>
<keyword evidence="5" id="KW-0297">G-protein coupled receptor</keyword>
<feature type="domain" description="G-protein coupled receptors family 1 profile" evidence="10">
    <location>
        <begin position="30"/>
        <end position="281"/>
    </location>
</feature>
<evidence type="ECO:0000256" key="9">
    <source>
        <dbReference type="SAM" id="Phobius"/>
    </source>
</evidence>
<dbReference type="AlphaFoldDB" id="A0A813XRN5"/>
<evidence type="ECO:0000313" key="11">
    <source>
        <dbReference type="EMBL" id="CAF0868865.1"/>
    </source>
</evidence>
<evidence type="ECO:0000256" key="6">
    <source>
        <dbReference type="ARBA" id="ARBA00023136"/>
    </source>
</evidence>
<evidence type="ECO:0000256" key="8">
    <source>
        <dbReference type="ARBA" id="ARBA00023224"/>
    </source>
</evidence>
<dbReference type="Pfam" id="PF00001">
    <property type="entry name" value="7tm_1"/>
    <property type="match status" value="1"/>
</dbReference>
<feature type="transmembrane region" description="Helical" evidence="9">
    <location>
        <begin position="125"/>
        <end position="146"/>
    </location>
</feature>
<keyword evidence="8" id="KW-0807">Transducer</keyword>
<dbReference type="PROSITE" id="PS50262">
    <property type="entry name" value="G_PROTEIN_RECEP_F1_2"/>
    <property type="match status" value="1"/>
</dbReference>
<evidence type="ECO:0000256" key="3">
    <source>
        <dbReference type="ARBA" id="ARBA00022692"/>
    </source>
</evidence>
<evidence type="ECO:0000313" key="13">
    <source>
        <dbReference type="Proteomes" id="UP000663829"/>
    </source>
</evidence>
<evidence type="ECO:0000256" key="7">
    <source>
        <dbReference type="ARBA" id="ARBA00023170"/>
    </source>
</evidence>
<evidence type="ECO:0000259" key="10">
    <source>
        <dbReference type="PROSITE" id="PS50262"/>
    </source>
</evidence>
<feature type="transmembrane region" description="Helical" evidence="9">
    <location>
        <begin position="227"/>
        <end position="245"/>
    </location>
</feature>
<accession>A0A813XRN5</accession>
<dbReference type="Gene3D" id="1.20.1070.10">
    <property type="entry name" value="Rhodopsin 7-helix transmembrane proteins"/>
    <property type="match status" value="1"/>
</dbReference>
<comment type="caution">
    <text evidence="11">The sequence shown here is derived from an EMBL/GenBank/DDBJ whole genome shotgun (WGS) entry which is preliminary data.</text>
</comment>
<evidence type="ECO:0000256" key="4">
    <source>
        <dbReference type="ARBA" id="ARBA00022989"/>
    </source>
</evidence>
<dbReference type="PANTHER" id="PTHR24228">
    <property type="entry name" value="B2 BRADYKININ RECEPTOR/ANGIOTENSIN II RECEPTOR"/>
    <property type="match status" value="1"/>
</dbReference>
<name>A0A813XRN5_9BILA</name>
<feature type="transmembrane region" description="Helical" evidence="9">
    <location>
        <begin position="166"/>
        <end position="188"/>
    </location>
</feature>
<dbReference type="Proteomes" id="UP000663829">
    <property type="component" value="Unassembled WGS sequence"/>
</dbReference>
<dbReference type="InterPro" id="IPR017452">
    <property type="entry name" value="GPCR_Rhodpsn_7TM"/>
</dbReference>
<dbReference type="GO" id="GO:0004930">
    <property type="term" value="F:G protein-coupled receptor activity"/>
    <property type="evidence" value="ECO:0007669"/>
    <property type="project" value="UniProtKB-KW"/>
</dbReference>
<proteinExistence type="predicted"/>
<organism evidence="11 13">
    <name type="scientific">Didymodactylos carnosus</name>
    <dbReference type="NCBI Taxonomy" id="1234261"/>
    <lineage>
        <taxon>Eukaryota</taxon>
        <taxon>Metazoa</taxon>
        <taxon>Spiralia</taxon>
        <taxon>Gnathifera</taxon>
        <taxon>Rotifera</taxon>
        <taxon>Eurotatoria</taxon>
        <taxon>Bdelloidea</taxon>
        <taxon>Philodinida</taxon>
        <taxon>Philodinidae</taxon>
        <taxon>Didymodactylos</taxon>
    </lineage>
</organism>
<dbReference type="SUPFAM" id="SSF81321">
    <property type="entry name" value="Family A G protein-coupled receptor-like"/>
    <property type="match status" value="1"/>
</dbReference>
<feature type="transmembrane region" description="Helical" evidence="9">
    <location>
        <begin position="18"/>
        <end position="39"/>
    </location>
</feature>
<dbReference type="GO" id="GO:0005886">
    <property type="term" value="C:plasma membrane"/>
    <property type="evidence" value="ECO:0007669"/>
    <property type="project" value="UniProtKB-SubCell"/>
</dbReference>
<feature type="transmembrane region" description="Helical" evidence="9">
    <location>
        <begin position="51"/>
        <end position="71"/>
    </location>
</feature>
<dbReference type="InterPro" id="IPR000276">
    <property type="entry name" value="GPCR_Rhodpsn"/>
</dbReference>
<sequence>MNNSNVTYLDVHSYLKPAFAITVSTLTTVTNAMNLIFLWQLQATIDRNQRLLLIFLSGADFGVGFSCMLSIGKIIVGQWPYGKFFCVATAYIRLCFVSMSELLLLVVSLNTYWKFIQRKPMSRDTLWTAIILCLLLSLMCWLPALHGHILGEVNGDYLCSHEKNSVFSSIHMILIILPTVIAMTWIHLKIMLKTLKIRGNAQSHNHIRRHSSAIILQKKRLLKYRSLAIVTRLLTAFYITTIPFTSTQFIDSLCCRKLSLNAKFYMRWLLFSNSTINFFIYSMEINEFRSFIKHIFRIQSQVIKTTVEKTDDIYTMSIVHTMNKVFEENDIDKDEWIPDEQSVANVNDIYLQMVTDDAERNQIT</sequence>
<evidence type="ECO:0000256" key="2">
    <source>
        <dbReference type="ARBA" id="ARBA00022475"/>
    </source>
</evidence>
<dbReference type="PANTHER" id="PTHR24228:SF59">
    <property type="entry name" value="NEUROPEPTIDE RECEPTOR 15"/>
    <property type="match status" value="1"/>
</dbReference>
<comment type="subcellular location">
    <subcellularLocation>
        <location evidence="1">Cell membrane</location>
        <topology evidence="1">Multi-pass membrane protein</topology>
    </subcellularLocation>
</comment>
<keyword evidence="13" id="KW-1185">Reference proteome</keyword>